<proteinExistence type="predicted"/>
<comment type="caution">
    <text evidence="1">The sequence shown here is derived from an EMBL/GenBank/DDBJ whole genome shotgun (WGS) entry which is preliminary data.</text>
</comment>
<dbReference type="EMBL" id="JASCZI010241769">
    <property type="protein sequence ID" value="MED6206619.1"/>
    <property type="molecule type" value="Genomic_DNA"/>
</dbReference>
<feature type="non-terminal residue" evidence="1">
    <location>
        <position position="52"/>
    </location>
</feature>
<feature type="non-terminal residue" evidence="1">
    <location>
        <position position="1"/>
    </location>
</feature>
<name>A0ABU6Y9H0_9FABA</name>
<gene>
    <name evidence="1" type="ORF">PIB30_028609</name>
</gene>
<sequence length="52" mass="6082">KDLHVVRLILRSLPGFPRRLRRRTHLHTRANIPLLDILVSCLLIIQTPSHLI</sequence>
<organism evidence="1 2">
    <name type="scientific">Stylosanthes scabra</name>
    <dbReference type="NCBI Taxonomy" id="79078"/>
    <lineage>
        <taxon>Eukaryota</taxon>
        <taxon>Viridiplantae</taxon>
        <taxon>Streptophyta</taxon>
        <taxon>Embryophyta</taxon>
        <taxon>Tracheophyta</taxon>
        <taxon>Spermatophyta</taxon>
        <taxon>Magnoliopsida</taxon>
        <taxon>eudicotyledons</taxon>
        <taxon>Gunneridae</taxon>
        <taxon>Pentapetalae</taxon>
        <taxon>rosids</taxon>
        <taxon>fabids</taxon>
        <taxon>Fabales</taxon>
        <taxon>Fabaceae</taxon>
        <taxon>Papilionoideae</taxon>
        <taxon>50 kb inversion clade</taxon>
        <taxon>dalbergioids sensu lato</taxon>
        <taxon>Dalbergieae</taxon>
        <taxon>Pterocarpus clade</taxon>
        <taxon>Stylosanthes</taxon>
    </lineage>
</organism>
<evidence type="ECO:0000313" key="2">
    <source>
        <dbReference type="Proteomes" id="UP001341840"/>
    </source>
</evidence>
<evidence type="ECO:0000313" key="1">
    <source>
        <dbReference type="EMBL" id="MED6206619.1"/>
    </source>
</evidence>
<reference evidence="1 2" key="1">
    <citation type="journal article" date="2023" name="Plants (Basel)">
        <title>Bridging the Gap: Combining Genomics and Transcriptomics Approaches to Understand Stylosanthes scabra, an Orphan Legume from the Brazilian Caatinga.</title>
        <authorList>
            <person name="Ferreira-Neto J.R.C."/>
            <person name="da Silva M.D."/>
            <person name="Binneck E."/>
            <person name="de Melo N.F."/>
            <person name="da Silva R.H."/>
            <person name="de Melo A.L.T.M."/>
            <person name="Pandolfi V."/>
            <person name="Bustamante F.O."/>
            <person name="Brasileiro-Vidal A.C."/>
            <person name="Benko-Iseppon A.M."/>
        </authorList>
    </citation>
    <scope>NUCLEOTIDE SEQUENCE [LARGE SCALE GENOMIC DNA]</scope>
    <source>
        <tissue evidence="1">Leaves</tissue>
    </source>
</reference>
<keyword evidence="2" id="KW-1185">Reference proteome</keyword>
<dbReference type="Proteomes" id="UP001341840">
    <property type="component" value="Unassembled WGS sequence"/>
</dbReference>
<accession>A0ABU6Y9H0</accession>
<protein>
    <submittedName>
        <fullName evidence="1">Uncharacterized protein</fullName>
    </submittedName>
</protein>